<dbReference type="AlphaFoldDB" id="A0A316URG3"/>
<dbReference type="EMBL" id="KZ819671">
    <property type="protein sequence ID" value="PWN26463.1"/>
    <property type="molecule type" value="Genomic_DNA"/>
</dbReference>
<evidence type="ECO:0000313" key="3">
    <source>
        <dbReference type="Proteomes" id="UP000245884"/>
    </source>
</evidence>
<dbReference type="Proteomes" id="UP000245884">
    <property type="component" value="Unassembled WGS sequence"/>
</dbReference>
<feature type="signal peptide" evidence="1">
    <location>
        <begin position="1"/>
        <end position="21"/>
    </location>
</feature>
<reference evidence="2 3" key="1">
    <citation type="journal article" date="2018" name="Mol. Biol. Evol.">
        <title>Broad Genomic Sampling Reveals a Smut Pathogenic Ancestry of the Fungal Clade Ustilaginomycotina.</title>
        <authorList>
            <person name="Kijpornyongpan T."/>
            <person name="Mondo S.J."/>
            <person name="Barry K."/>
            <person name="Sandor L."/>
            <person name="Lee J."/>
            <person name="Lipzen A."/>
            <person name="Pangilinan J."/>
            <person name="LaButti K."/>
            <person name="Hainaut M."/>
            <person name="Henrissat B."/>
            <person name="Grigoriev I.V."/>
            <person name="Spatafora J.W."/>
            <person name="Aime M.C."/>
        </authorList>
    </citation>
    <scope>NUCLEOTIDE SEQUENCE [LARGE SCALE GENOMIC DNA]</scope>
    <source>
        <strain evidence="2 3">MCA 5214</strain>
    </source>
</reference>
<name>A0A316URG3_9BASI</name>
<feature type="chain" id="PRO_5016256549" evidence="1">
    <location>
        <begin position="22"/>
        <end position="132"/>
    </location>
</feature>
<gene>
    <name evidence="2" type="ORF">BDZ90DRAFT_233102</name>
</gene>
<evidence type="ECO:0000256" key="1">
    <source>
        <dbReference type="SAM" id="SignalP"/>
    </source>
</evidence>
<dbReference type="RefSeq" id="XP_025361075.1">
    <property type="nucleotide sequence ID" value="XM_025506508.1"/>
</dbReference>
<organism evidence="2 3">
    <name type="scientific">Jaminaea rosea</name>
    <dbReference type="NCBI Taxonomy" id="1569628"/>
    <lineage>
        <taxon>Eukaryota</taxon>
        <taxon>Fungi</taxon>
        <taxon>Dikarya</taxon>
        <taxon>Basidiomycota</taxon>
        <taxon>Ustilaginomycotina</taxon>
        <taxon>Exobasidiomycetes</taxon>
        <taxon>Microstromatales</taxon>
        <taxon>Microstromatales incertae sedis</taxon>
        <taxon>Jaminaea</taxon>
    </lineage>
</organism>
<keyword evidence="1" id="KW-0732">Signal</keyword>
<sequence length="132" mass="13970">MLALLFHLTLAATFAVQPAVADHFVCSYKPGGGSPVQYGYHEYCHAGIIDHINSTDVAIYGCDPGFIGGLNTKVAEWWSPHRQLPLAQMVLDTAGTSTRTATAHSGPHALAIPVLATATIGRPSMTANGRTR</sequence>
<proteinExistence type="predicted"/>
<protein>
    <submittedName>
        <fullName evidence="2">Uncharacterized protein</fullName>
    </submittedName>
</protein>
<evidence type="ECO:0000313" key="2">
    <source>
        <dbReference type="EMBL" id="PWN26463.1"/>
    </source>
</evidence>
<dbReference type="GeneID" id="37028331"/>
<accession>A0A316URG3</accession>
<keyword evidence="3" id="KW-1185">Reference proteome</keyword>